<keyword evidence="3" id="KW-1133">Transmembrane helix</keyword>
<comment type="caution">
    <text evidence="5">The sequence shown here is derived from an EMBL/GenBank/DDBJ whole genome shotgun (WGS) entry which is preliminary data.</text>
</comment>
<keyword evidence="1 5" id="KW-0378">Hydrolase</keyword>
<dbReference type="SUPFAM" id="SSF81606">
    <property type="entry name" value="PP2C-like"/>
    <property type="match status" value="1"/>
</dbReference>
<feature type="transmembrane region" description="Helical" evidence="3">
    <location>
        <begin position="184"/>
        <end position="206"/>
    </location>
</feature>
<evidence type="ECO:0000256" key="3">
    <source>
        <dbReference type="SAM" id="Phobius"/>
    </source>
</evidence>
<proteinExistence type="predicted"/>
<dbReference type="RefSeq" id="WP_398711841.1">
    <property type="nucleotide sequence ID" value="NZ_JBIRUI010000015.1"/>
</dbReference>
<feature type="region of interest" description="Disordered" evidence="2">
    <location>
        <begin position="505"/>
        <end position="534"/>
    </location>
</feature>
<dbReference type="GO" id="GO:0004722">
    <property type="term" value="F:protein serine/threonine phosphatase activity"/>
    <property type="evidence" value="ECO:0007669"/>
    <property type="project" value="UniProtKB-EC"/>
</dbReference>
<dbReference type="Gene3D" id="3.60.40.10">
    <property type="entry name" value="PPM-type phosphatase domain"/>
    <property type="match status" value="1"/>
</dbReference>
<dbReference type="PANTHER" id="PTHR43156">
    <property type="entry name" value="STAGE II SPORULATION PROTEIN E-RELATED"/>
    <property type="match status" value="1"/>
</dbReference>
<evidence type="ECO:0000256" key="2">
    <source>
        <dbReference type="SAM" id="MobiDB-lite"/>
    </source>
</evidence>
<name>A0ABW7UCW3_9ACTN</name>
<organism evidence="5 6">
    <name type="scientific">Streptomyces litmocidini</name>
    <dbReference type="NCBI Taxonomy" id="67318"/>
    <lineage>
        <taxon>Bacteria</taxon>
        <taxon>Bacillati</taxon>
        <taxon>Actinomycetota</taxon>
        <taxon>Actinomycetes</taxon>
        <taxon>Kitasatosporales</taxon>
        <taxon>Streptomycetaceae</taxon>
        <taxon>Streptomyces</taxon>
    </lineage>
</organism>
<gene>
    <name evidence="5" type="ORF">ACH407_28435</name>
</gene>
<sequence length="534" mass="55840">MLALRGLIRSRLLLAVMVGLAALLAVGVAATGFVLNVHHERAARQIETLWHPAVAEVGAVRAAAGDLRAASLAGAGGEELREGARRALEEHVDALGRLAAGSDGEVDAKIAGLDRDVSKWLESARSDAVRDRMRVYGLPASAVGADSAGGTYAAVDARTKELTALLEQRSAREAQDAMGHMNGVMLYILSLAVALLAAAVVAAVVLQRRYLAPAGALARRLRRAASGDASVAGPPPGGGRGWIGRLTEEAEGVRERLAVSQRESLRNREALVQVGPAVQGLREILTSCEDPGPGAVVSGDVRAAEGLIAGDYLGAVRLSDRSTAVFLGDVCGHGVAAGLLAVQLKSVLMVGLRLEADLDSLVRAVHQALADEECFTTLVVAVLDPERSTLTWANAGHEEPFLRRADGTVERLEPTGPLIHPFLPAPPGTWQTRTVQFDPGDLLVLSTDGLTEGRRHDGEEFGEQRASRVLADLDDPTPSAAVTALYAAAERFSIDQGRDDISLLAAATAAPHGRASGPRTTPPARTGENEAGHD</sequence>
<dbReference type="Pfam" id="PF07228">
    <property type="entry name" value="SpoIIE"/>
    <property type="match status" value="1"/>
</dbReference>
<dbReference type="SMART" id="SM00331">
    <property type="entry name" value="PP2C_SIG"/>
    <property type="match status" value="1"/>
</dbReference>
<keyword evidence="6" id="KW-1185">Reference proteome</keyword>
<protein>
    <submittedName>
        <fullName evidence="5">PP2C family protein-serine/threonine phosphatase</fullName>
        <ecNumber evidence="5">3.1.3.16</ecNumber>
    </submittedName>
</protein>
<evidence type="ECO:0000313" key="5">
    <source>
        <dbReference type="EMBL" id="MFI1717489.1"/>
    </source>
</evidence>
<accession>A0ABW7UCW3</accession>
<dbReference type="InterPro" id="IPR052016">
    <property type="entry name" value="Bact_Sigma-Reg"/>
</dbReference>
<dbReference type="InterPro" id="IPR001932">
    <property type="entry name" value="PPM-type_phosphatase-like_dom"/>
</dbReference>
<evidence type="ECO:0000259" key="4">
    <source>
        <dbReference type="SMART" id="SM00331"/>
    </source>
</evidence>
<keyword evidence="3" id="KW-0472">Membrane</keyword>
<evidence type="ECO:0000256" key="1">
    <source>
        <dbReference type="ARBA" id="ARBA00022801"/>
    </source>
</evidence>
<dbReference type="PANTHER" id="PTHR43156:SF2">
    <property type="entry name" value="STAGE II SPORULATION PROTEIN E"/>
    <property type="match status" value="1"/>
</dbReference>
<evidence type="ECO:0000313" key="6">
    <source>
        <dbReference type="Proteomes" id="UP001611339"/>
    </source>
</evidence>
<dbReference type="EC" id="3.1.3.16" evidence="5"/>
<keyword evidence="3" id="KW-0812">Transmembrane</keyword>
<dbReference type="InterPro" id="IPR036457">
    <property type="entry name" value="PPM-type-like_dom_sf"/>
</dbReference>
<reference evidence="5 6" key="1">
    <citation type="submission" date="2024-10" db="EMBL/GenBank/DDBJ databases">
        <title>The Natural Products Discovery Center: Release of the First 8490 Sequenced Strains for Exploring Actinobacteria Biosynthetic Diversity.</title>
        <authorList>
            <person name="Kalkreuter E."/>
            <person name="Kautsar S.A."/>
            <person name="Yang D."/>
            <person name="Bader C.D."/>
            <person name="Teijaro C.N."/>
            <person name="Fluegel L."/>
            <person name="Davis C.M."/>
            <person name="Simpson J.R."/>
            <person name="Lauterbach L."/>
            <person name="Steele A.D."/>
            <person name="Gui C."/>
            <person name="Meng S."/>
            <person name="Li G."/>
            <person name="Viehrig K."/>
            <person name="Ye F."/>
            <person name="Su P."/>
            <person name="Kiefer A.F."/>
            <person name="Nichols A."/>
            <person name="Cepeda A.J."/>
            <person name="Yan W."/>
            <person name="Fan B."/>
            <person name="Jiang Y."/>
            <person name="Adhikari A."/>
            <person name="Zheng C.-J."/>
            <person name="Schuster L."/>
            <person name="Cowan T.M."/>
            <person name="Smanski M.J."/>
            <person name="Chevrette M.G."/>
            <person name="De Carvalho L.P.S."/>
            <person name="Shen B."/>
        </authorList>
    </citation>
    <scope>NUCLEOTIDE SEQUENCE [LARGE SCALE GENOMIC DNA]</scope>
    <source>
        <strain evidence="5 6">NPDC020602</strain>
    </source>
</reference>
<feature type="domain" description="PPM-type phosphatase" evidence="4">
    <location>
        <begin position="296"/>
        <end position="508"/>
    </location>
</feature>
<dbReference type="Proteomes" id="UP001611339">
    <property type="component" value="Unassembled WGS sequence"/>
</dbReference>
<dbReference type="EMBL" id="JBIRUI010000015">
    <property type="protein sequence ID" value="MFI1717489.1"/>
    <property type="molecule type" value="Genomic_DNA"/>
</dbReference>